<evidence type="ECO:0000313" key="16">
    <source>
        <dbReference type="Proteomes" id="UP000694388"/>
    </source>
</evidence>
<keyword evidence="7 14" id="KW-0067">ATP-binding</keyword>
<accession>A0A8C4Q6A1</accession>
<dbReference type="PANTHER" id="PTHR11766">
    <property type="entry name" value="TYROSYL-TRNA SYNTHETASE"/>
    <property type="match status" value="1"/>
</dbReference>
<dbReference type="GO" id="GO:0004831">
    <property type="term" value="F:tyrosine-tRNA ligase activity"/>
    <property type="evidence" value="ECO:0007669"/>
    <property type="project" value="UniProtKB-EC"/>
</dbReference>
<dbReference type="InterPro" id="IPR001412">
    <property type="entry name" value="aa-tRNA-synth_I_CS"/>
</dbReference>
<comment type="subunit">
    <text evidence="4">Homodimer.</text>
</comment>
<dbReference type="NCBIfam" id="TIGR00234">
    <property type="entry name" value="tyrS"/>
    <property type="match status" value="1"/>
</dbReference>
<dbReference type="GO" id="GO:0005759">
    <property type="term" value="C:mitochondrial matrix"/>
    <property type="evidence" value="ECO:0007669"/>
    <property type="project" value="UniProtKB-SubCell"/>
</dbReference>
<reference evidence="15" key="1">
    <citation type="submission" date="2025-08" db="UniProtKB">
        <authorList>
            <consortium name="Ensembl"/>
        </authorList>
    </citation>
    <scope>IDENTIFICATION</scope>
</reference>
<dbReference type="InterPro" id="IPR002307">
    <property type="entry name" value="Tyr-tRNA-ligase"/>
</dbReference>
<evidence type="ECO:0000313" key="15">
    <source>
        <dbReference type="Ensembl" id="ENSEBUP00000010355.1"/>
    </source>
</evidence>
<dbReference type="EC" id="6.1.1.1" evidence="14"/>
<dbReference type="GO" id="GO:0006437">
    <property type="term" value="P:tyrosyl-tRNA aminoacylation"/>
    <property type="evidence" value="ECO:0007669"/>
    <property type="project" value="InterPro"/>
</dbReference>
<organism evidence="15 16">
    <name type="scientific">Eptatretus burgeri</name>
    <name type="common">Inshore hagfish</name>
    <dbReference type="NCBI Taxonomy" id="7764"/>
    <lineage>
        <taxon>Eukaryota</taxon>
        <taxon>Metazoa</taxon>
        <taxon>Chordata</taxon>
        <taxon>Craniata</taxon>
        <taxon>Vertebrata</taxon>
        <taxon>Cyclostomata</taxon>
        <taxon>Myxini</taxon>
        <taxon>Myxiniformes</taxon>
        <taxon>Myxinidae</taxon>
        <taxon>Eptatretinae</taxon>
        <taxon>Eptatretus</taxon>
    </lineage>
</organism>
<dbReference type="GO" id="GO:0005829">
    <property type="term" value="C:cytosol"/>
    <property type="evidence" value="ECO:0007669"/>
    <property type="project" value="TreeGrafter"/>
</dbReference>
<evidence type="ECO:0000256" key="13">
    <source>
        <dbReference type="PROSITE-ProRule" id="PRU00182"/>
    </source>
</evidence>
<evidence type="ECO:0000256" key="8">
    <source>
        <dbReference type="ARBA" id="ARBA00022917"/>
    </source>
</evidence>
<dbReference type="InterPro" id="IPR036986">
    <property type="entry name" value="S4_RNA-bd_sf"/>
</dbReference>
<evidence type="ECO:0000256" key="3">
    <source>
        <dbReference type="ARBA" id="ARBA00005594"/>
    </source>
</evidence>
<evidence type="ECO:0000256" key="5">
    <source>
        <dbReference type="ARBA" id="ARBA00022598"/>
    </source>
</evidence>
<keyword evidence="6 14" id="KW-0547">Nucleotide-binding</keyword>
<dbReference type="FunFam" id="3.10.290.10:FF:000017">
    <property type="entry name" value="Tyrosine--tRNA ligase"/>
    <property type="match status" value="1"/>
</dbReference>
<dbReference type="PRINTS" id="PR01040">
    <property type="entry name" value="TRNASYNTHTYR"/>
</dbReference>
<dbReference type="FunFam" id="3.40.50.620:FF:000107">
    <property type="entry name" value="Tyrosine--tRNA ligase"/>
    <property type="match status" value="1"/>
</dbReference>
<evidence type="ECO:0000256" key="11">
    <source>
        <dbReference type="ARBA" id="ARBA00023146"/>
    </source>
</evidence>
<keyword evidence="13" id="KW-0694">RNA-binding</keyword>
<dbReference type="AlphaFoldDB" id="A0A8C4Q6A1"/>
<dbReference type="InterPro" id="IPR002305">
    <property type="entry name" value="aa-tRNA-synth_Ic"/>
</dbReference>
<keyword evidence="5 14" id="KW-0436">Ligase</keyword>
<evidence type="ECO:0000256" key="7">
    <source>
        <dbReference type="ARBA" id="ARBA00022840"/>
    </source>
</evidence>
<dbReference type="Proteomes" id="UP000694388">
    <property type="component" value="Unplaced"/>
</dbReference>
<evidence type="ECO:0000256" key="12">
    <source>
        <dbReference type="ARBA" id="ARBA00048248"/>
    </source>
</evidence>
<dbReference type="GO" id="GO:0003723">
    <property type="term" value="F:RNA binding"/>
    <property type="evidence" value="ECO:0007669"/>
    <property type="project" value="UniProtKB-KW"/>
</dbReference>
<comment type="function">
    <text evidence="1">Catalyzes the attachment of tyrosine to tRNA(Tyr) in a two-step reaction: tyrosine is first activated by ATP to form Tyr-AMP and then transferred to the acceptor end of tRNA(Tyr).</text>
</comment>
<keyword evidence="10" id="KW-0496">Mitochondrion</keyword>
<dbReference type="InterPro" id="IPR014729">
    <property type="entry name" value="Rossmann-like_a/b/a_fold"/>
</dbReference>
<dbReference type="InterPro" id="IPR024088">
    <property type="entry name" value="Tyr-tRNA-ligase_bac-type"/>
</dbReference>
<name>A0A8C4Q6A1_EPTBU</name>
<evidence type="ECO:0000256" key="10">
    <source>
        <dbReference type="ARBA" id="ARBA00023128"/>
    </source>
</evidence>
<sequence>MAARRASMWPVVMLLRSGAARRGPNAQARRRIGSKVFTEMHERGLVGDVFPQASIEFRHLLESRAQTLYCGFDPTADSLHLGHLVPVMALLNWQRSGHHVIALVGDATARIGDPSGRTTCRDAVPCDVTKERASALRAGLERLFRNHVLFLWDGGLEKLGSMTMLNNSEWYDDLAVVDFLSGAGRRFRMGTLLGRHSVQRRLHSADGLSLSEFTYQAFQAYDFLQLYERYGCVIQLGGSDQLGNIMNGHDLISRMHDDHVYGITMPLITNVTGDKLGKTAGNAVWLNRDRTSPFDLYQYLLRLPDNDVERYLRLLTFLPLAEINSIMNGHRKQPEIRNAQRRLAREVTLLVHGKEGLESAKRCTSTLYEGNLEALNAMSDQELREVFQGAPFYEFLLEPGTSILDACHRINAVPEGRRGFELIVAGAVSINHERQNNPSQLLIRGRHVLQNGVTLLRVGKKNYYIIKWLSL</sequence>
<evidence type="ECO:0000256" key="9">
    <source>
        <dbReference type="ARBA" id="ARBA00022946"/>
    </source>
</evidence>
<keyword evidence="11 14" id="KW-0030">Aminoacyl-tRNA synthetase</keyword>
<comment type="similarity">
    <text evidence="3 14">Belongs to the class-I aminoacyl-tRNA synthetase family.</text>
</comment>
<evidence type="ECO:0000256" key="4">
    <source>
        <dbReference type="ARBA" id="ARBA00011738"/>
    </source>
</evidence>
<evidence type="ECO:0000256" key="1">
    <source>
        <dbReference type="ARBA" id="ARBA00002025"/>
    </source>
</evidence>
<dbReference type="Gene3D" id="3.40.50.620">
    <property type="entry name" value="HUPs"/>
    <property type="match status" value="1"/>
</dbReference>
<dbReference type="SUPFAM" id="SSF52374">
    <property type="entry name" value="Nucleotidylyl transferase"/>
    <property type="match status" value="1"/>
</dbReference>
<keyword evidence="9" id="KW-0809">Transit peptide</keyword>
<comment type="subcellular location">
    <subcellularLocation>
        <location evidence="2">Mitochondrion matrix</location>
    </subcellularLocation>
</comment>
<reference evidence="15" key="2">
    <citation type="submission" date="2025-09" db="UniProtKB">
        <authorList>
            <consortium name="Ensembl"/>
        </authorList>
    </citation>
    <scope>IDENTIFICATION</scope>
</reference>
<dbReference type="Pfam" id="PF00579">
    <property type="entry name" value="tRNA-synt_1b"/>
    <property type="match status" value="1"/>
</dbReference>
<dbReference type="GO" id="GO:0005524">
    <property type="term" value="F:ATP binding"/>
    <property type="evidence" value="ECO:0007669"/>
    <property type="project" value="UniProtKB-KW"/>
</dbReference>
<dbReference type="Ensembl" id="ENSEBUT00000010902.1">
    <property type="protein sequence ID" value="ENSEBUP00000010355.1"/>
    <property type="gene ID" value="ENSEBUG00000006652.1"/>
</dbReference>
<dbReference type="PROSITE" id="PS00178">
    <property type="entry name" value="AA_TRNA_LIGASE_I"/>
    <property type="match status" value="1"/>
</dbReference>
<keyword evidence="16" id="KW-1185">Reference proteome</keyword>
<evidence type="ECO:0000256" key="6">
    <source>
        <dbReference type="ARBA" id="ARBA00022741"/>
    </source>
</evidence>
<dbReference type="Gene3D" id="3.10.290.10">
    <property type="entry name" value="RNA-binding S4 domain"/>
    <property type="match status" value="1"/>
</dbReference>
<dbReference type="GeneTree" id="ENSGT00390000013709"/>
<dbReference type="CDD" id="cd00805">
    <property type="entry name" value="TyrRS_core"/>
    <property type="match status" value="1"/>
</dbReference>
<dbReference type="SUPFAM" id="SSF55174">
    <property type="entry name" value="Alpha-L RNA-binding motif"/>
    <property type="match status" value="1"/>
</dbReference>
<dbReference type="PANTHER" id="PTHR11766:SF0">
    <property type="entry name" value="TYROSINE--TRNA LIGASE, MITOCHONDRIAL"/>
    <property type="match status" value="1"/>
</dbReference>
<dbReference type="PROSITE" id="PS50889">
    <property type="entry name" value="S4"/>
    <property type="match status" value="1"/>
</dbReference>
<proteinExistence type="inferred from homology"/>
<comment type="catalytic activity">
    <reaction evidence="12 14">
        <text>tRNA(Tyr) + L-tyrosine + ATP = L-tyrosyl-tRNA(Tyr) + AMP + diphosphate + H(+)</text>
        <dbReference type="Rhea" id="RHEA:10220"/>
        <dbReference type="Rhea" id="RHEA-COMP:9706"/>
        <dbReference type="Rhea" id="RHEA-COMP:9707"/>
        <dbReference type="ChEBI" id="CHEBI:15378"/>
        <dbReference type="ChEBI" id="CHEBI:30616"/>
        <dbReference type="ChEBI" id="CHEBI:33019"/>
        <dbReference type="ChEBI" id="CHEBI:58315"/>
        <dbReference type="ChEBI" id="CHEBI:78442"/>
        <dbReference type="ChEBI" id="CHEBI:78536"/>
        <dbReference type="ChEBI" id="CHEBI:456215"/>
        <dbReference type="EC" id="6.1.1.1"/>
    </reaction>
</comment>
<dbReference type="FunFam" id="1.10.240.10:FF:000001">
    <property type="entry name" value="Tyrosine--tRNA ligase"/>
    <property type="match status" value="1"/>
</dbReference>
<evidence type="ECO:0000256" key="14">
    <source>
        <dbReference type="RuleBase" id="RU361234"/>
    </source>
</evidence>
<evidence type="ECO:0000256" key="2">
    <source>
        <dbReference type="ARBA" id="ARBA00004305"/>
    </source>
</evidence>
<keyword evidence="8 14" id="KW-0648">Protein biosynthesis</keyword>
<dbReference type="Gene3D" id="1.10.240.10">
    <property type="entry name" value="Tyrosyl-Transfer RNA Synthetase"/>
    <property type="match status" value="1"/>
</dbReference>
<protein>
    <recommendedName>
        <fullName evidence="14">Tyrosine--tRNA ligase</fullName>
        <ecNumber evidence="14">6.1.1.1</ecNumber>
    </recommendedName>
    <alternativeName>
        <fullName evidence="14">Tyrosyl-tRNA synthetase</fullName>
    </alternativeName>
</protein>